<accession>A0A2V0Q334</accession>
<comment type="caution">
    <text evidence="1">The sequence shown here is derived from an EMBL/GenBank/DDBJ whole genome shotgun (WGS) entry which is preliminary data.</text>
</comment>
<reference evidence="1 2" key="1">
    <citation type="submission" date="2018-04" db="EMBL/GenBank/DDBJ databases">
        <title>Draft genome sequence of Pseudomonas syringae pv. actinidiae biovar 1 strains isolated from kiwifruit in Kagawa prefecture.</title>
        <authorList>
            <person name="Tabuchi M."/>
            <person name="Saito M."/>
            <person name="Fujiwara S."/>
            <person name="Sasa N."/>
            <person name="Akimitsu K."/>
            <person name="Gomi K."/>
            <person name="Konishi-Sugita S."/>
            <person name="Hamano K."/>
            <person name="Kataoka I."/>
        </authorList>
    </citation>
    <scope>NUCLEOTIDE SEQUENCE [LARGE SCALE GENOMIC DNA]</scope>
    <source>
        <strain evidence="1 2">MAFF212206</strain>
    </source>
</reference>
<keyword evidence="1" id="KW-0346">Stress response</keyword>
<proteinExistence type="predicted"/>
<organism evidence="1 2">
    <name type="scientific">Pseudomonas syringae pv. actinidiae</name>
    <dbReference type="NCBI Taxonomy" id="103796"/>
    <lineage>
        <taxon>Bacteria</taxon>
        <taxon>Pseudomonadati</taxon>
        <taxon>Pseudomonadota</taxon>
        <taxon>Gammaproteobacteria</taxon>
        <taxon>Pseudomonadales</taxon>
        <taxon>Pseudomonadaceae</taxon>
        <taxon>Pseudomonas</taxon>
        <taxon>Pseudomonas syringae</taxon>
    </lineage>
</organism>
<gene>
    <name evidence="1" type="ORF">KPSA1_00042</name>
</gene>
<dbReference type="EMBL" id="BGJZ01000001">
    <property type="protein sequence ID" value="GBH06713.1"/>
    <property type="molecule type" value="Genomic_DNA"/>
</dbReference>
<protein>
    <submittedName>
        <fullName evidence="1">Transcriptional regulator of heat shock response</fullName>
    </submittedName>
</protein>
<dbReference type="AlphaFoldDB" id="A0A2V0Q334"/>
<dbReference type="Proteomes" id="UP000247480">
    <property type="component" value="Unassembled WGS sequence"/>
</dbReference>
<name>A0A2V0Q334_PSESF</name>
<evidence type="ECO:0000313" key="1">
    <source>
        <dbReference type="EMBL" id="GBH06713.1"/>
    </source>
</evidence>
<evidence type="ECO:0000313" key="2">
    <source>
        <dbReference type="Proteomes" id="UP000247480"/>
    </source>
</evidence>
<sequence>MGQTFDLLTNLRALLCLCLAQIVGKLQVKPELRTRLQAYSQTQRYISAHTSALEHDVVHRRRRNLKGSGQRCGGQPHRLKIFLFQNLAWMDGAHSVFVHWSTSVIIDNFYILGTVDAPNEANPELSVYTYAVLARTTSIKHL</sequence>